<reference evidence="1" key="1">
    <citation type="submission" date="2020-12" db="EMBL/GenBank/DDBJ databases">
        <title>WGS assembly of Carya illinoinensis cv. Pawnee.</title>
        <authorList>
            <person name="Platts A."/>
            <person name="Shu S."/>
            <person name="Wright S."/>
            <person name="Barry K."/>
            <person name="Edger P."/>
            <person name="Pires J.C."/>
            <person name="Schmutz J."/>
        </authorList>
    </citation>
    <scope>NUCLEOTIDE SEQUENCE</scope>
    <source>
        <tissue evidence="1">Leaf</tissue>
    </source>
</reference>
<proteinExistence type="predicted"/>
<protein>
    <submittedName>
        <fullName evidence="1">Uncharacterized protein</fullName>
    </submittedName>
</protein>
<gene>
    <name evidence="1" type="ORF">CIPAW_07G010700</name>
</gene>
<sequence length="71" mass="8209">MLNKLKRSKIHRSLLMRAPHHINISLISLCANFSPSVFPNHTSLDLCLFPLVDFPLFFSVSFQNFNVSKMF</sequence>
<dbReference type="Proteomes" id="UP000811609">
    <property type="component" value="Chromosome 7"/>
</dbReference>
<accession>A0A8T1PQJ3</accession>
<comment type="caution">
    <text evidence="1">The sequence shown here is derived from an EMBL/GenBank/DDBJ whole genome shotgun (WGS) entry which is preliminary data.</text>
</comment>
<name>A0A8T1PQJ3_CARIL</name>
<dbReference type="AlphaFoldDB" id="A0A8T1PQJ3"/>
<evidence type="ECO:0000313" key="1">
    <source>
        <dbReference type="EMBL" id="KAG6646456.1"/>
    </source>
</evidence>
<dbReference type="EMBL" id="CM031815">
    <property type="protein sequence ID" value="KAG6646456.1"/>
    <property type="molecule type" value="Genomic_DNA"/>
</dbReference>
<evidence type="ECO:0000313" key="2">
    <source>
        <dbReference type="Proteomes" id="UP000811609"/>
    </source>
</evidence>
<organism evidence="1 2">
    <name type="scientific">Carya illinoinensis</name>
    <name type="common">Pecan</name>
    <dbReference type="NCBI Taxonomy" id="32201"/>
    <lineage>
        <taxon>Eukaryota</taxon>
        <taxon>Viridiplantae</taxon>
        <taxon>Streptophyta</taxon>
        <taxon>Embryophyta</taxon>
        <taxon>Tracheophyta</taxon>
        <taxon>Spermatophyta</taxon>
        <taxon>Magnoliopsida</taxon>
        <taxon>eudicotyledons</taxon>
        <taxon>Gunneridae</taxon>
        <taxon>Pentapetalae</taxon>
        <taxon>rosids</taxon>
        <taxon>fabids</taxon>
        <taxon>Fagales</taxon>
        <taxon>Juglandaceae</taxon>
        <taxon>Carya</taxon>
    </lineage>
</organism>
<keyword evidence="2" id="KW-1185">Reference proteome</keyword>